<protein>
    <submittedName>
        <fullName evidence="3">Uncharacterized protein</fullName>
    </submittedName>
</protein>
<name>A0A6G0P4E6_9STRA</name>
<evidence type="ECO:0000256" key="1">
    <source>
        <dbReference type="SAM" id="MobiDB-lite"/>
    </source>
</evidence>
<gene>
    <name evidence="3" type="ORF">PF004_g9245</name>
</gene>
<feature type="region of interest" description="Disordered" evidence="1">
    <location>
        <begin position="1"/>
        <end position="101"/>
    </location>
</feature>
<reference evidence="3 4" key="1">
    <citation type="submission" date="2018-09" db="EMBL/GenBank/DDBJ databases">
        <title>Genomic investigation of the strawberry pathogen Phytophthora fragariae indicates pathogenicity is determined by transcriptional variation in three key races.</title>
        <authorList>
            <person name="Adams T.M."/>
            <person name="Armitage A.D."/>
            <person name="Sobczyk M.K."/>
            <person name="Bates H.J."/>
            <person name="Dunwell J.M."/>
            <person name="Nellist C.F."/>
            <person name="Harrison R.J."/>
        </authorList>
    </citation>
    <scope>NUCLEOTIDE SEQUENCE [LARGE SCALE GENOMIC DNA]</scope>
    <source>
        <strain evidence="3 4">BC-23</strain>
    </source>
</reference>
<keyword evidence="2" id="KW-1133">Transmembrane helix</keyword>
<dbReference type="EMBL" id="QXGC01000448">
    <property type="protein sequence ID" value="KAE9234951.1"/>
    <property type="molecule type" value="Genomic_DNA"/>
</dbReference>
<sequence>MEVGKLAHKARAASASDTESDLPEELTSASPSSLGKRAQDDALEAADNKKPRVRKGKEDKHRKCDDLEAESDALEADSDSRDAQQVHAVEPTDAEQAAAASAVLSEAAQPVDMVITSEEAAGLNAAVAAAVEAQEQVQVPVQTQTQTQVPPPKPRKGRRVRKTNLEKMEILAFVDQGGSQGAAAEKFGVSRTAVTKMWAETIKNEDQQGQGNGTTANEGAPVNEVFDVHAHTHLRNTMGWLQKAWESVPPSLIRQAWSTCLFLSAALPGDGEAMSKEEELKSYTELLERLTKVPALQKTLGLDFTDNPGQFMVDLVDFDKSEAIGTDEVAKDNEIVVESLAAQGLLRDTHRALMLESIKSDDLPMLTVTEANSSVSRLLHFMSQDSDNLLTLAERRTGRANLLILQPTKSTIMVPSSIFANVLIALGWIACCLSATTVIFILVKHRCRANSCYTLRLRAAAGA</sequence>
<accession>A0A6G0P4E6</accession>
<evidence type="ECO:0000256" key="2">
    <source>
        <dbReference type="SAM" id="Phobius"/>
    </source>
</evidence>
<organism evidence="3 4">
    <name type="scientific">Phytophthora fragariae</name>
    <dbReference type="NCBI Taxonomy" id="53985"/>
    <lineage>
        <taxon>Eukaryota</taxon>
        <taxon>Sar</taxon>
        <taxon>Stramenopiles</taxon>
        <taxon>Oomycota</taxon>
        <taxon>Peronosporomycetes</taxon>
        <taxon>Peronosporales</taxon>
        <taxon>Peronosporaceae</taxon>
        <taxon>Phytophthora</taxon>
    </lineage>
</organism>
<feature type="compositionally biased region" description="Acidic residues" evidence="1">
    <location>
        <begin position="67"/>
        <end position="77"/>
    </location>
</feature>
<comment type="caution">
    <text evidence="3">The sequence shown here is derived from an EMBL/GenBank/DDBJ whole genome shotgun (WGS) entry which is preliminary data.</text>
</comment>
<evidence type="ECO:0000313" key="3">
    <source>
        <dbReference type="EMBL" id="KAE9234951.1"/>
    </source>
</evidence>
<feature type="transmembrane region" description="Helical" evidence="2">
    <location>
        <begin position="418"/>
        <end position="443"/>
    </location>
</feature>
<dbReference type="Proteomes" id="UP000476176">
    <property type="component" value="Unassembled WGS sequence"/>
</dbReference>
<feature type="compositionally biased region" description="Basic and acidic residues" evidence="1">
    <location>
        <begin position="46"/>
        <end position="66"/>
    </location>
</feature>
<feature type="compositionally biased region" description="Basic residues" evidence="1">
    <location>
        <begin position="1"/>
        <end position="11"/>
    </location>
</feature>
<proteinExistence type="predicted"/>
<keyword evidence="2" id="KW-0472">Membrane</keyword>
<dbReference type="AlphaFoldDB" id="A0A6G0P4E6"/>
<keyword evidence="2" id="KW-0812">Transmembrane</keyword>
<evidence type="ECO:0000313" key="4">
    <source>
        <dbReference type="Proteomes" id="UP000476176"/>
    </source>
</evidence>